<reference evidence="1 2" key="1">
    <citation type="submission" date="2016-08" db="EMBL/GenBank/DDBJ databases">
        <authorList>
            <person name="Seilhamer J.J."/>
        </authorList>
    </citation>
    <scope>NUCLEOTIDE SEQUENCE [LARGE SCALE GENOMIC DNA]</scope>
    <source>
        <strain evidence="1 2">SDA_GO95</strain>
    </source>
</reference>
<accession>A0A1D3MTZ2</accession>
<proteinExistence type="predicted"/>
<dbReference type="EMBL" id="FMAK01000054">
    <property type="protein sequence ID" value="SCB70688.1"/>
    <property type="molecule type" value="Genomic_DNA"/>
</dbReference>
<evidence type="ECO:0000313" key="1">
    <source>
        <dbReference type="EMBL" id="SCB70688.1"/>
    </source>
</evidence>
<organism evidence="1 2">
    <name type="scientific">Bacillus mycoides</name>
    <dbReference type="NCBI Taxonomy" id="1405"/>
    <lineage>
        <taxon>Bacteria</taxon>
        <taxon>Bacillati</taxon>
        <taxon>Bacillota</taxon>
        <taxon>Bacilli</taxon>
        <taxon>Bacillales</taxon>
        <taxon>Bacillaceae</taxon>
        <taxon>Bacillus</taxon>
        <taxon>Bacillus cereus group</taxon>
    </lineage>
</organism>
<protein>
    <submittedName>
        <fullName evidence="1">Uncharacterized protein</fullName>
    </submittedName>
</protein>
<evidence type="ECO:0000313" key="2">
    <source>
        <dbReference type="Proteomes" id="UP000195696"/>
    </source>
</evidence>
<sequence>MHRKNPLVSSS</sequence>
<dbReference type="Proteomes" id="UP000195696">
    <property type="component" value="Unassembled WGS sequence"/>
</dbReference>
<gene>
    <name evidence="1" type="ORF">BWGO95_04866</name>
</gene>
<name>A0A1D3MTZ2_BACMY</name>